<gene>
    <name evidence="2" type="ORF">HCA78_11835</name>
</gene>
<feature type="transmembrane region" description="Helical" evidence="1">
    <location>
        <begin position="37"/>
        <end position="56"/>
    </location>
</feature>
<evidence type="ECO:0000313" key="3">
    <source>
        <dbReference type="Proteomes" id="UP000546806"/>
    </source>
</evidence>
<dbReference type="Pfam" id="PF06946">
    <property type="entry name" value="Phage_holin_5_1"/>
    <property type="match status" value="1"/>
</dbReference>
<keyword evidence="1" id="KW-0812">Transmembrane</keyword>
<name>A0A842CZB8_9LIST</name>
<keyword evidence="1" id="KW-1133">Transmembrane helix</keyword>
<proteinExistence type="predicted"/>
<evidence type="ECO:0000313" key="2">
    <source>
        <dbReference type="EMBL" id="MBC2004463.1"/>
    </source>
</evidence>
<accession>A0A842CZB8</accession>
<dbReference type="AlphaFoldDB" id="A0A842CZB8"/>
<dbReference type="InterPro" id="IPR009708">
    <property type="entry name" value="Phage_A118_holin/antiholin"/>
</dbReference>
<organism evidence="2 3">
    <name type="scientific">Listeria booriae</name>
    <dbReference type="NCBI Taxonomy" id="1552123"/>
    <lineage>
        <taxon>Bacteria</taxon>
        <taxon>Bacillati</taxon>
        <taxon>Bacillota</taxon>
        <taxon>Bacilli</taxon>
        <taxon>Bacillales</taxon>
        <taxon>Listeriaceae</taxon>
        <taxon>Listeria</taxon>
    </lineage>
</organism>
<feature type="transmembrane region" description="Helical" evidence="1">
    <location>
        <begin position="6"/>
        <end position="25"/>
    </location>
</feature>
<evidence type="ECO:0000256" key="1">
    <source>
        <dbReference type="SAM" id="Phobius"/>
    </source>
</evidence>
<dbReference type="Proteomes" id="UP000546806">
    <property type="component" value="Unassembled WGS sequence"/>
</dbReference>
<dbReference type="RefSeq" id="WP_185533568.1">
    <property type="nucleotide sequence ID" value="NZ_JAARWW010000005.1"/>
</dbReference>
<comment type="caution">
    <text evidence="2">The sequence shown here is derived from an EMBL/GenBank/DDBJ whole genome shotgun (WGS) entry which is preliminary data.</text>
</comment>
<reference evidence="2 3" key="1">
    <citation type="submission" date="2020-03" db="EMBL/GenBank/DDBJ databases">
        <title>Soil Listeria distribution.</title>
        <authorList>
            <person name="Liao J."/>
            <person name="Wiedmann M."/>
        </authorList>
    </citation>
    <scope>NUCLEOTIDE SEQUENCE [LARGE SCALE GENOMIC DNA]</scope>
    <source>
        <strain evidence="2 3">FSL L7-0435</strain>
    </source>
</reference>
<sequence length="95" mass="9982">MDTQFGLYLVTYILVLGGIITGLMGVIKVTGKVKSNWIPAVAILVGVMVGFISSFMQGALGMIDMTIAGGIAGLVSSGYFEVGTNRAKKYGEDEE</sequence>
<protein>
    <submittedName>
        <fullName evidence="2">Holin</fullName>
    </submittedName>
</protein>
<dbReference type="EMBL" id="JAARWW010000005">
    <property type="protein sequence ID" value="MBC2004463.1"/>
    <property type="molecule type" value="Genomic_DNA"/>
</dbReference>
<keyword evidence="1" id="KW-0472">Membrane</keyword>